<evidence type="ECO:0000256" key="4">
    <source>
        <dbReference type="ARBA" id="ARBA00023125"/>
    </source>
</evidence>
<keyword evidence="5" id="KW-0010">Activator</keyword>
<keyword evidence="6" id="KW-0804">Transcription</keyword>
<dbReference type="AlphaFoldDB" id="B8PZM2"/>
<evidence type="ECO:0000256" key="8">
    <source>
        <dbReference type="ARBA" id="ARBA00024343"/>
    </source>
</evidence>
<evidence type="ECO:0000256" key="5">
    <source>
        <dbReference type="ARBA" id="ARBA00023159"/>
    </source>
</evidence>
<evidence type="ECO:0000256" key="2">
    <source>
        <dbReference type="ARBA" id="ARBA00023015"/>
    </source>
</evidence>
<evidence type="ECO:0000256" key="9">
    <source>
        <dbReference type="SAM" id="MobiDB-lite"/>
    </source>
</evidence>
<dbReference type="Pfam" id="PF00847">
    <property type="entry name" value="AP2"/>
    <property type="match status" value="1"/>
</dbReference>
<protein>
    <submittedName>
        <fullName evidence="11">C-repeat binding factor 9</fullName>
    </submittedName>
    <submittedName>
        <fullName evidence="12">Predicted protein</fullName>
    </submittedName>
</protein>
<feature type="region of interest" description="Disordered" evidence="9">
    <location>
        <begin position="1"/>
        <end position="45"/>
    </location>
</feature>
<evidence type="ECO:0000256" key="3">
    <source>
        <dbReference type="ARBA" id="ARBA00023016"/>
    </source>
</evidence>
<evidence type="ECO:0000256" key="7">
    <source>
        <dbReference type="ARBA" id="ARBA00023242"/>
    </source>
</evidence>
<gene>
    <name evidence="11" type="primary">CBF9</name>
</gene>
<dbReference type="PANTHER" id="PTHR31839:SF57">
    <property type="entry name" value="DEHYDRATION-RESPONSIVE ELEMENT-BINDING PROTEIN 1B"/>
    <property type="match status" value="1"/>
</dbReference>
<dbReference type="InterPro" id="IPR036955">
    <property type="entry name" value="AP2/ERF_dom_sf"/>
</dbReference>
<evidence type="ECO:0000313" key="12">
    <source>
        <dbReference type="EMBL" id="BAK00424.1"/>
    </source>
</evidence>
<reference evidence="12" key="2">
    <citation type="journal article" date="2011" name="Plant Physiol.">
        <title>Comprehensive sequence analysis of 24,783 barley full-length cDNAs derived from 12 clone libraries.</title>
        <authorList>
            <person name="Matsumoto T."/>
            <person name="Tanaka T."/>
            <person name="Sakai H."/>
            <person name="Amano N."/>
            <person name="Kanamori H."/>
            <person name="Kurita K."/>
            <person name="Kikuta A."/>
            <person name="Kamiya K."/>
            <person name="Yamamoto M."/>
            <person name="Ikawa H."/>
            <person name="Fujii N."/>
            <person name="Hori K."/>
            <person name="Itoh T."/>
            <person name="Sato K."/>
        </authorList>
    </citation>
    <scope>NUCLEOTIDE SEQUENCE</scope>
    <source>
        <tissue evidence="12">Shoot and root</tissue>
    </source>
</reference>
<dbReference type="Gene3D" id="3.30.730.10">
    <property type="entry name" value="AP2/ERF domain"/>
    <property type="match status" value="1"/>
</dbReference>
<dbReference type="GO" id="GO:0003700">
    <property type="term" value="F:DNA-binding transcription factor activity"/>
    <property type="evidence" value="ECO:0007669"/>
    <property type="project" value="InterPro"/>
</dbReference>
<dbReference type="PANTHER" id="PTHR31839">
    <property type="entry name" value="DEHYDRATION-RESPONSIVE ELEMENT-BINDING PROTEIN 1D"/>
    <property type="match status" value="1"/>
</dbReference>
<dbReference type="PROSITE" id="PS51032">
    <property type="entry name" value="AP2_ERF"/>
    <property type="match status" value="1"/>
</dbReference>
<dbReference type="EMBL" id="EU332027">
    <property type="protein sequence ID" value="ACA29511.1"/>
    <property type="molecule type" value="Genomic_DNA"/>
</dbReference>
<dbReference type="EMBL" id="EU332036">
    <property type="protein sequence ID" value="ACA29520.1"/>
    <property type="molecule type" value="Genomic_DNA"/>
</dbReference>
<dbReference type="GO" id="GO:0003677">
    <property type="term" value="F:DNA binding"/>
    <property type="evidence" value="ECO:0007669"/>
    <property type="project" value="UniProtKB-KW"/>
</dbReference>
<dbReference type="SMART" id="SM00380">
    <property type="entry name" value="AP2"/>
    <property type="match status" value="1"/>
</dbReference>
<dbReference type="EMBL" id="EU332024">
    <property type="protein sequence ID" value="ACA29508.1"/>
    <property type="molecule type" value="Genomic_DNA"/>
</dbReference>
<organism evidence="11">
    <name type="scientific">Hordeum vulgare subsp. vulgare</name>
    <name type="common">Domesticated barley</name>
    <dbReference type="NCBI Taxonomy" id="112509"/>
    <lineage>
        <taxon>Eukaryota</taxon>
        <taxon>Viridiplantae</taxon>
        <taxon>Streptophyta</taxon>
        <taxon>Embryophyta</taxon>
        <taxon>Tracheophyta</taxon>
        <taxon>Spermatophyta</taxon>
        <taxon>Magnoliopsida</taxon>
        <taxon>Liliopsida</taxon>
        <taxon>Poales</taxon>
        <taxon>Poaceae</taxon>
        <taxon>BOP clade</taxon>
        <taxon>Pooideae</taxon>
        <taxon>Triticodae</taxon>
        <taxon>Triticeae</taxon>
        <taxon>Hordeinae</taxon>
        <taxon>Hordeum</taxon>
    </lineage>
</organism>
<dbReference type="EMBL" id="EU332026">
    <property type="protein sequence ID" value="ACA29510.1"/>
    <property type="molecule type" value="Genomic_DNA"/>
</dbReference>
<keyword evidence="7" id="KW-0539">Nucleus</keyword>
<comment type="subcellular location">
    <subcellularLocation>
        <location evidence="1">Nucleus</location>
    </subcellularLocation>
</comment>
<accession>B8PZM2</accession>
<dbReference type="EMBL" id="EU332030">
    <property type="protein sequence ID" value="ACA29514.1"/>
    <property type="molecule type" value="Genomic_DNA"/>
</dbReference>
<dbReference type="SUPFAM" id="SSF54171">
    <property type="entry name" value="DNA-binding domain"/>
    <property type="match status" value="1"/>
</dbReference>
<dbReference type="InterPro" id="IPR016177">
    <property type="entry name" value="DNA-bd_dom_sf"/>
</dbReference>
<feature type="domain" description="AP2/ERF" evidence="10">
    <location>
        <begin position="48"/>
        <end position="107"/>
    </location>
</feature>
<dbReference type="GO" id="GO:0005634">
    <property type="term" value="C:nucleus"/>
    <property type="evidence" value="ECO:0007669"/>
    <property type="project" value="UniProtKB-SubCell"/>
</dbReference>
<evidence type="ECO:0000256" key="1">
    <source>
        <dbReference type="ARBA" id="ARBA00004123"/>
    </source>
</evidence>
<evidence type="ECO:0000259" key="10">
    <source>
        <dbReference type="PROSITE" id="PS51032"/>
    </source>
</evidence>
<dbReference type="PRINTS" id="PR00367">
    <property type="entry name" value="ETHRSPELEMNT"/>
</dbReference>
<dbReference type="InterPro" id="IPR045277">
    <property type="entry name" value="DRE1A-I"/>
</dbReference>
<dbReference type="InterPro" id="IPR001471">
    <property type="entry name" value="AP2/ERF_dom"/>
</dbReference>
<evidence type="ECO:0000313" key="11">
    <source>
        <dbReference type="EMBL" id="ACA29508.1"/>
    </source>
</evidence>
<feature type="compositionally biased region" description="Polar residues" evidence="9">
    <location>
        <begin position="15"/>
        <end position="29"/>
    </location>
</feature>
<dbReference type="EMBL" id="EU332031">
    <property type="protein sequence ID" value="ACA29515.1"/>
    <property type="molecule type" value="Genomic_DNA"/>
</dbReference>
<dbReference type="EMBL" id="AK369222">
    <property type="protein sequence ID" value="BAK00424.1"/>
    <property type="molecule type" value="mRNA"/>
</dbReference>
<keyword evidence="2" id="KW-0805">Transcription regulation</keyword>
<reference evidence="11" key="1">
    <citation type="journal article" date="2010" name="BMC Genomics">
        <title>Genome-wide SNPs and re-sequencing of growth habit and inflorescence genes in barley: implications for association mapping in germplasm arrays varying in size and structure.</title>
        <authorList>
            <person name="Cuesta-Marcos A."/>
            <person name="Szucs P."/>
            <person name="Close T.J."/>
            <person name="Filichkin T."/>
            <person name="Muehlbauer G.J."/>
            <person name="Smith K.P."/>
            <person name="Hayes P.M."/>
        </authorList>
    </citation>
    <scope>NUCLEOTIDE SEQUENCE</scope>
</reference>
<name>B8PZM2_HORVV</name>
<dbReference type="EMBL" id="EU332028">
    <property type="protein sequence ID" value="ACA29512.1"/>
    <property type="molecule type" value="Genomic_DNA"/>
</dbReference>
<keyword evidence="4" id="KW-0238">DNA-binding</keyword>
<dbReference type="EMBL" id="EU332025">
    <property type="protein sequence ID" value="ACA29509.1"/>
    <property type="molecule type" value="Genomic_DNA"/>
</dbReference>
<dbReference type="EMBL" id="EU332029">
    <property type="protein sequence ID" value="ACA29513.1"/>
    <property type="molecule type" value="Genomic_DNA"/>
</dbReference>
<sequence>MSNPIQTDVAGIASPSGQQEQQGHRTVSSEPPKRPAGRTKFHETRHPLYRGVRRRGRVGQWVCEVRVPGIKGSRLWLGTFNTAEMAARAHDAAALALSGRAACLNFADSAWRMLPVLAAGSFGFDSAREVKAAVAVAVVAFQRRQIIPVAVAVVALQKQQVPVAVAVVTLQQKQQQVPVAVAVVALQQQQVPVAVAVVALQQLQVPVAVAVVALQEQQIILPVACLAPEFYMSSGDLLELDEEQWFGGMDAGSYYASLAQGMLVAPPDERARPEHGEQTGVQTPLWSCLFD</sequence>
<keyword evidence="3" id="KW-0346">Stress response</keyword>
<proteinExistence type="evidence at transcript level"/>
<comment type="similarity">
    <text evidence="8">Belongs to the AP2/ERF transcription factor family. ERF subfamily.</text>
</comment>
<evidence type="ECO:0000256" key="6">
    <source>
        <dbReference type="ARBA" id="ARBA00023163"/>
    </source>
</evidence>